<sequence>MPYQSFEDLDVWKRACQQAVTIVKEVEKFASFELKNQMTRAAISVPSNIAEGHGRVTPKDFSKFLRIALGSNNELKTQIYICLKLNLITPETGKSLIEENTIIAKMIQSLRKSLND</sequence>
<evidence type="ECO:0000313" key="2">
    <source>
        <dbReference type="Proteomes" id="UP001597389"/>
    </source>
</evidence>
<dbReference type="CDD" id="cd16377">
    <property type="entry name" value="23S_rRNA_IVP_like"/>
    <property type="match status" value="1"/>
</dbReference>
<dbReference type="SUPFAM" id="SSF158446">
    <property type="entry name" value="IVS-encoded protein-like"/>
    <property type="match status" value="1"/>
</dbReference>
<name>A0ABW4Z6B0_9BACT</name>
<evidence type="ECO:0000313" key="1">
    <source>
        <dbReference type="EMBL" id="MFD2157489.1"/>
    </source>
</evidence>
<dbReference type="NCBIfam" id="NF008912">
    <property type="entry name" value="PRK12275.1-6"/>
    <property type="match status" value="1"/>
</dbReference>
<proteinExistence type="predicted"/>
<dbReference type="PANTHER" id="PTHR38471">
    <property type="entry name" value="FOUR HELIX BUNDLE PROTEIN"/>
    <property type="match status" value="1"/>
</dbReference>
<dbReference type="InterPro" id="IPR036583">
    <property type="entry name" value="23S_rRNA_IVS_sf"/>
</dbReference>
<dbReference type="Pfam" id="PF05635">
    <property type="entry name" value="23S_rRNA_IVP"/>
    <property type="match status" value="1"/>
</dbReference>
<protein>
    <submittedName>
        <fullName evidence="1">Four helix bundle protein</fullName>
    </submittedName>
</protein>
<dbReference type="NCBIfam" id="TIGR02436">
    <property type="entry name" value="four helix bundle protein"/>
    <property type="match status" value="1"/>
</dbReference>
<comment type="caution">
    <text evidence="1">The sequence shown here is derived from an EMBL/GenBank/DDBJ whole genome shotgun (WGS) entry which is preliminary data.</text>
</comment>
<reference evidence="2" key="1">
    <citation type="journal article" date="2019" name="Int. J. Syst. Evol. Microbiol.">
        <title>The Global Catalogue of Microorganisms (GCM) 10K type strain sequencing project: providing services to taxonomists for standard genome sequencing and annotation.</title>
        <authorList>
            <consortium name="The Broad Institute Genomics Platform"/>
            <consortium name="The Broad Institute Genome Sequencing Center for Infectious Disease"/>
            <person name="Wu L."/>
            <person name="Ma J."/>
        </authorList>
    </citation>
    <scope>NUCLEOTIDE SEQUENCE [LARGE SCALE GENOMIC DNA]</scope>
    <source>
        <strain evidence="2">CCUG 57942</strain>
    </source>
</reference>
<gene>
    <name evidence="1" type="ORF">ACFSW8_01095</name>
</gene>
<dbReference type="RefSeq" id="WP_377091146.1">
    <property type="nucleotide sequence ID" value="NZ_JBHSJL010000014.1"/>
</dbReference>
<dbReference type="EMBL" id="JBHUJB010000005">
    <property type="protein sequence ID" value="MFD2157489.1"/>
    <property type="molecule type" value="Genomic_DNA"/>
</dbReference>
<dbReference type="Gene3D" id="1.20.1440.60">
    <property type="entry name" value="23S rRNA-intervening sequence"/>
    <property type="match status" value="1"/>
</dbReference>
<dbReference type="InterPro" id="IPR012657">
    <property type="entry name" value="23S_rRNA-intervening_sequence"/>
</dbReference>
<dbReference type="Proteomes" id="UP001597389">
    <property type="component" value="Unassembled WGS sequence"/>
</dbReference>
<keyword evidence="2" id="KW-1185">Reference proteome</keyword>
<dbReference type="PANTHER" id="PTHR38471:SF2">
    <property type="entry name" value="FOUR HELIX BUNDLE PROTEIN"/>
    <property type="match status" value="1"/>
</dbReference>
<organism evidence="1 2">
    <name type="scientific">Rubritalea tangerina</name>
    <dbReference type="NCBI Taxonomy" id="430798"/>
    <lineage>
        <taxon>Bacteria</taxon>
        <taxon>Pseudomonadati</taxon>
        <taxon>Verrucomicrobiota</taxon>
        <taxon>Verrucomicrobiia</taxon>
        <taxon>Verrucomicrobiales</taxon>
        <taxon>Rubritaleaceae</taxon>
        <taxon>Rubritalea</taxon>
    </lineage>
</organism>
<accession>A0ABW4Z6B0</accession>